<dbReference type="OMA" id="NEYPWAV"/>
<reference evidence="4" key="3">
    <citation type="submission" date="2020-05" db="UniProtKB">
        <authorList>
            <consortium name="EnsemblMetazoa"/>
        </authorList>
    </citation>
    <scope>IDENTIFICATION</scope>
    <source>
        <strain evidence="4">USDA</strain>
    </source>
</reference>
<dbReference type="PROSITE" id="PS00134">
    <property type="entry name" value="TRYPSIN_HIS"/>
    <property type="match status" value="1"/>
</dbReference>
<evidence type="ECO:0000259" key="2">
    <source>
        <dbReference type="PROSITE" id="PS50240"/>
    </source>
</evidence>
<dbReference type="PANTHER" id="PTHR24252">
    <property type="entry name" value="ACROSIN-RELATED"/>
    <property type="match status" value="1"/>
</dbReference>
<dbReference type="GO" id="GO:0004252">
    <property type="term" value="F:serine-type endopeptidase activity"/>
    <property type="evidence" value="ECO:0007669"/>
    <property type="project" value="InterPro"/>
</dbReference>
<name>E0VW15_PEDHC</name>
<dbReference type="InParanoid" id="E0VW15"/>
<accession>E0VW15</accession>
<dbReference type="PANTHER" id="PTHR24252:SF7">
    <property type="entry name" value="HYALIN"/>
    <property type="match status" value="1"/>
</dbReference>
<dbReference type="AlphaFoldDB" id="E0VW15"/>
<dbReference type="Pfam" id="PF00089">
    <property type="entry name" value="Trypsin"/>
    <property type="match status" value="1"/>
</dbReference>
<evidence type="ECO:0000313" key="5">
    <source>
        <dbReference type="Proteomes" id="UP000009046"/>
    </source>
</evidence>
<reference evidence="3" key="1">
    <citation type="submission" date="2007-04" db="EMBL/GenBank/DDBJ databases">
        <title>Annotation of Pediculus humanus corporis strain USDA.</title>
        <authorList>
            <person name="Kirkness E."/>
            <person name="Hannick L."/>
            <person name="Hass B."/>
            <person name="Bruggner R."/>
            <person name="Lawson D."/>
            <person name="Bidwell S."/>
            <person name="Joardar V."/>
            <person name="Caler E."/>
            <person name="Walenz B."/>
            <person name="Inman J."/>
            <person name="Schobel S."/>
            <person name="Galinsky K."/>
            <person name="Amedeo P."/>
            <person name="Strausberg R."/>
        </authorList>
    </citation>
    <scope>NUCLEOTIDE SEQUENCE</scope>
    <source>
        <strain evidence="3">USDA</strain>
    </source>
</reference>
<dbReference type="PROSITE" id="PS50240">
    <property type="entry name" value="TRYPSIN_DOM"/>
    <property type="match status" value="1"/>
</dbReference>
<dbReference type="SUPFAM" id="SSF50494">
    <property type="entry name" value="Trypsin-like serine proteases"/>
    <property type="match status" value="1"/>
</dbReference>
<proteinExistence type="predicted"/>
<dbReference type="RefSeq" id="XP_002430309.1">
    <property type="nucleotide sequence ID" value="XM_002430264.1"/>
</dbReference>
<dbReference type="HOGENOM" id="CLU_163459_4_1_1"/>
<dbReference type="CTD" id="8239101"/>
<protein>
    <recommendedName>
        <fullName evidence="2">Peptidase S1 domain-containing protein</fullName>
    </recommendedName>
</protein>
<dbReference type="InterPro" id="IPR001254">
    <property type="entry name" value="Trypsin_dom"/>
</dbReference>
<dbReference type="KEGG" id="phu:Phum_PHUM472650"/>
<dbReference type="InterPro" id="IPR018114">
    <property type="entry name" value="TRYPSIN_HIS"/>
</dbReference>
<keyword evidence="5" id="KW-1185">Reference proteome</keyword>
<dbReference type="InterPro" id="IPR009003">
    <property type="entry name" value="Peptidase_S1_PA"/>
</dbReference>
<dbReference type="GeneID" id="8239101"/>
<feature type="domain" description="Peptidase S1" evidence="2">
    <location>
        <begin position="35"/>
        <end position="79"/>
    </location>
</feature>
<evidence type="ECO:0000313" key="4">
    <source>
        <dbReference type="EnsemblMetazoa" id="PHUM472650-PA"/>
    </source>
</evidence>
<dbReference type="EMBL" id="AAZO01005734">
    <property type="status" value="NOT_ANNOTATED_CDS"/>
    <property type="molecule type" value="Genomic_DNA"/>
</dbReference>
<dbReference type="EnsemblMetazoa" id="PHUM472650-RA">
    <property type="protein sequence ID" value="PHUM472650-PA"/>
    <property type="gene ID" value="PHUM472650"/>
</dbReference>
<evidence type="ECO:0000256" key="1">
    <source>
        <dbReference type="ARBA" id="ARBA00023157"/>
    </source>
</evidence>
<dbReference type="GO" id="GO:0006508">
    <property type="term" value="P:proteolysis"/>
    <property type="evidence" value="ECO:0007669"/>
    <property type="project" value="InterPro"/>
</dbReference>
<sequence>MAIKKESNSESDPSSYFEIDEECECGRRYDIGSRVIGGEETQPNEYPWAVAIFRKGKIFCGGSLINDKYVLTAGHCLHW</sequence>
<keyword evidence="1" id="KW-1015">Disulfide bond</keyword>
<dbReference type="InterPro" id="IPR043504">
    <property type="entry name" value="Peptidase_S1_PA_chymotrypsin"/>
</dbReference>
<dbReference type="VEuPathDB" id="VectorBase:PHUM472650"/>
<dbReference type="Proteomes" id="UP000009046">
    <property type="component" value="Unassembled WGS sequence"/>
</dbReference>
<dbReference type="Gene3D" id="2.40.10.10">
    <property type="entry name" value="Trypsin-like serine proteases"/>
    <property type="match status" value="1"/>
</dbReference>
<dbReference type="eggNOG" id="KOG3627">
    <property type="taxonomic scope" value="Eukaryota"/>
</dbReference>
<dbReference type="EMBL" id="DS235816">
    <property type="protein sequence ID" value="EEB17571.1"/>
    <property type="molecule type" value="Genomic_DNA"/>
</dbReference>
<reference evidence="3" key="2">
    <citation type="submission" date="2007-04" db="EMBL/GenBank/DDBJ databases">
        <title>The genome of the human body louse.</title>
        <authorList>
            <consortium name="The Human Body Louse Genome Consortium"/>
            <person name="Kirkness E."/>
            <person name="Walenz B."/>
            <person name="Hass B."/>
            <person name="Bruggner R."/>
            <person name="Strausberg R."/>
        </authorList>
    </citation>
    <scope>NUCLEOTIDE SEQUENCE</scope>
    <source>
        <strain evidence="3">USDA</strain>
    </source>
</reference>
<gene>
    <name evidence="4" type="primary">8239101</name>
    <name evidence="3" type="ORF">Phum_PHUM472650</name>
</gene>
<dbReference type="OrthoDB" id="546450at2759"/>
<organism>
    <name type="scientific">Pediculus humanus subsp. corporis</name>
    <name type="common">Body louse</name>
    <dbReference type="NCBI Taxonomy" id="121224"/>
    <lineage>
        <taxon>Eukaryota</taxon>
        <taxon>Metazoa</taxon>
        <taxon>Ecdysozoa</taxon>
        <taxon>Arthropoda</taxon>
        <taxon>Hexapoda</taxon>
        <taxon>Insecta</taxon>
        <taxon>Pterygota</taxon>
        <taxon>Neoptera</taxon>
        <taxon>Paraneoptera</taxon>
        <taxon>Psocodea</taxon>
        <taxon>Troctomorpha</taxon>
        <taxon>Phthiraptera</taxon>
        <taxon>Anoplura</taxon>
        <taxon>Pediculidae</taxon>
        <taxon>Pediculus</taxon>
    </lineage>
</organism>
<evidence type="ECO:0000313" key="3">
    <source>
        <dbReference type="EMBL" id="EEB17571.1"/>
    </source>
</evidence>